<evidence type="ECO:0000313" key="3">
    <source>
        <dbReference type="EMBL" id="STX38268.1"/>
    </source>
</evidence>
<reference evidence="3 4" key="1">
    <citation type="submission" date="2018-06" db="EMBL/GenBank/DDBJ databases">
        <authorList>
            <consortium name="Pathogen Informatics"/>
            <person name="Doyle S."/>
        </authorList>
    </citation>
    <scope>NUCLEOTIDE SEQUENCE [LARGE SCALE GENOMIC DNA]</scope>
    <source>
        <strain evidence="3 4">NCTC11978</strain>
    </source>
</reference>
<keyword evidence="2" id="KW-1133">Transmembrane helix</keyword>
<feature type="transmembrane region" description="Helical" evidence="2">
    <location>
        <begin position="634"/>
        <end position="655"/>
    </location>
</feature>
<evidence type="ECO:0000313" key="4">
    <source>
        <dbReference type="Proteomes" id="UP000254033"/>
    </source>
</evidence>
<evidence type="ECO:0000256" key="2">
    <source>
        <dbReference type="SAM" id="Phobius"/>
    </source>
</evidence>
<feature type="transmembrane region" description="Helical" evidence="2">
    <location>
        <begin position="420"/>
        <end position="441"/>
    </location>
</feature>
<evidence type="ECO:0000256" key="1">
    <source>
        <dbReference type="SAM" id="Coils"/>
    </source>
</evidence>
<keyword evidence="2" id="KW-0472">Membrane</keyword>
<organism evidence="3 4">
    <name type="scientific">Legionella feeleii</name>
    <dbReference type="NCBI Taxonomy" id="453"/>
    <lineage>
        <taxon>Bacteria</taxon>
        <taxon>Pseudomonadati</taxon>
        <taxon>Pseudomonadota</taxon>
        <taxon>Gammaproteobacteria</taxon>
        <taxon>Legionellales</taxon>
        <taxon>Legionellaceae</taxon>
        <taxon>Legionella</taxon>
    </lineage>
</organism>
<name>A0A378ISP4_9GAMM</name>
<feature type="coiled-coil region" evidence="1">
    <location>
        <begin position="670"/>
        <end position="700"/>
    </location>
</feature>
<feature type="coiled-coil region" evidence="1">
    <location>
        <begin position="3"/>
        <end position="30"/>
    </location>
</feature>
<gene>
    <name evidence="3" type="ORF">NCTC11978_01452</name>
</gene>
<dbReference type="EMBL" id="UGNY01000001">
    <property type="protein sequence ID" value="STX38268.1"/>
    <property type="molecule type" value="Genomic_DNA"/>
</dbReference>
<accession>A0A378ISP4</accession>
<keyword evidence="1" id="KW-0175">Coiled coil</keyword>
<dbReference type="Proteomes" id="UP000254033">
    <property type="component" value="Unassembled WGS sequence"/>
</dbReference>
<feature type="transmembrane region" description="Helical" evidence="2">
    <location>
        <begin position="381"/>
        <end position="400"/>
    </location>
</feature>
<proteinExistence type="predicted"/>
<dbReference type="RefSeq" id="WP_115175061.1">
    <property type="nucleotide sequence ID" value="NZ_UGNY01000001.1"/>
</dbReference>
<feature type="transmembrane region" description="Helical" evidence="2">
    <location>
        <begin position="601"/>
        <end position="628"/>
    </location>
</feature>
<sequence>MNKAELRTRLSALIDAIDNLLRNYKACQQAGVPANLTEIIKIGELTVLKEKFQHLLSQNPIDSLEQVSGEVERALLADQGKIVGSEESAYRKFVAALKAQTQAPTYPATWKNDNQLRQAQEEFEQFAVDGWMDNGYNTILQNIEVNAADKTASEEFAQIFPNYIKARSKIVARIEQIKEAYQPILNYRKTVDAQKKQYLDPINALLNALKYEHGVDIDNTPPYVGLTREASTADAVLGRLLTVPTGRDLVKTYKEFALPKKACNEELAKLSQVKEHLEMLVQAKVNEKKRSEELDSLKAKRPARKFQTVDDGLRIIKENHKKYLEENMLTQLDSLSKGKIKGEKVKQIRTYAEALVHYGQKKTTTDYLTGAIAQLSTLAKLGGGALAALLGVGVGGATFLTSKSGFLTGMINPFAGVQNVLTGAASAGLGAGVGLITYNLWKKSYQGEAAPDFETFQAEMRKAGLGEKYDVLAGNIVKLFHLREGLLLGLENSFTHTSMRAEFAETLPEGSKIDDEALNIAIEVYFLQQLNEAFNEAFKDIYKIKEQEIQQELNQYRIVSWFKSCFENPAKRQEFTQQLQIEFMTQSMLFLQHQMNEPGFLAAYPAFTATVGGLIAATVVLGVAAAVVGGPITLGILSIALVAAAVTAVASYFAVTRIDSLYYKRDAKNRQSIEETIDIVDHEIERLQQVIQKVKETTQEDLTQLGRYQEESFLESVRTIVGNLPGLAAKSNFAAVGSSDSWYREQASRYRHSKQSEIDLAENHRRIIGKAVGQTELMQDSLLGSGEELRGFISDTTAYLNDEKNQGFIKKFELKAKIRQQVLEIVAIVPVTMGALPLYLVDFYTGQLGGSVQDLELARKLAPVVKKDVRQNDESHPLKVVLKAAYEFNEELIAKGNPRILTGDATYRAILGLKVDSEEDRIENKINGGNVQDYLDSSYEFLLSLLKHDEKATLETPYQLSEAFIVYRTLLIKQLASLADPNNQHVKKGVRSAVEKFVKEKLHLDPQVVFNNALNQALFVDASGDKQMTNPLGIRCSVAAVTDVTKAIMTDLAYNSVQAYNPRAVLTPSLLIRDEAEEFLTRTANRGTMFAYANAEEVLRAQGTKEFAKEIETTIARTREFIDEIAQSPTLVESGARDIYIRGVLDHIAKIQGQIAIAISSGKGSKDALETVKADLDAFANELRNPQAKKVEKTPVVSVSATKVKDKETLLDDFIKDVEKLISDLRGQVRNLSRERVNGLFDPSALNAVKNKIYAAVLLENGLKAAQNGRLDTSFLATEAYTGHVAGDLEGVISRNLENMGYENLQAMFGDLAIAPVKEP</sequence>
<protein>
    <submittedName>
        <fullName evidence="3">Uncharacterized protein</fullName>
    </submittedName>
</protein>
<feature type="transmembrane region" description="Helical" evidence="2">
    <location>
        <begin position="822"/>
        <end position="841"/>
    </location>
</feature>
<keyword evidence="2" id="KW-0812">Transmembrane</keyword>